<name>H5SF68_9BACT</name>
<dbReference type="InterPro" id="IPR000182">
    <property type="entry name" value="GNAT_dom"/>
</dbReference>
<dbReference type="InterPro" id="IPR016181">
    <property type="entry name" value="Acyl_CoA_acyltransferase"/>
</dbReference>
<proteinExistence type="predicted"/>
<gene>
    <name evidence="2" type="ORF">HGMM_F20D08C25</name>
</gene>
<dbReference type="PROSITE" id="PS51186">
    <property type="entry name" value="GNAT"/>
    <property type="match status" value="1"/>
</dbReference>
<dbReference type="EMBL" id="AP011700">
    <property type="protein sequence ID" value="BAL54804.1"/>
    <property type="molecule type" value="Genomic_DNA"/>
</dbReference>
<dbReference type="GO" id="GO:0016747">
    <property type="term" value="F:acyltransferase activity, transferring groups other than amino-acyl groups"/>
    <property type="evidence" value="ECO:0007669"/>
    <property type="project" value="InterPro"/>
</dbReference>
<protein>
    <submittedName>
        <fullName evidence="2">Chorismate synthase</fullName>
    </submittedName>
</protein>
<reference evidence="2" key="1">
    <citation type="journal article" date="2005" name="Environ. Microbiol.">
        <title>Genetic and functional properties of uncultivated thermophilic crenarchaeotes from a subsurface gold mine as revealed by analysis of genome fragments.</title>
        <authorList>
            <person name="Nunoura T."/>
            <person name="Hirayama H."/>
            <person name="Takami H."/>
            <person name="Oida H."/>
            <person name="Nishi S."/>
            <person name="Shimamura S."/>
            <person name="Suzuki Y."/>
            <person name="Inagaki F."/>
            <person name="Takai K."/>
            <person name="Nealson K.H."/>
            <person name="Horikoshi K."/>
        </authorList>
    </citation>
    <scope>NUCLEOTIDE SEQUENCE</scope>
</reference>
<evidence type="ECO:0000259" key="1">
    <source>
        <dbReference type="PROSITE" id="PS51186"/>
    </source>
</evidence>
<dbReference type="AlphaFoldDB" id="H5SF68"/>
<dbReference type="Gene3D" id="3.40.630.30">
    <property type="match status" value="1"/>
</dbReference>
<evidence type="ECO:0000313" key="2">
    <source>
        <dbReference type="EMBL" id="BAL54804.1"/>
    </source>
</evidence>
<organism evidence="2">
    <name type="scientific">uncultured Acetothermia bacterium</name>
    <dbReference type="NCBI Taxonomy" id="236499"/>
    <lineage>
        <taxon>Bacteria</taxon>
        <taxon>Candidatus Bipolaricaulota</taxon>
        <taxon>environmental samples</taxon>
    </lineage>
</organism>
<reference evidence="2" key="2">
    <citation type="journal article" date="2012" name="PLoS ONE">
        <title>A Deeply Branching Thermophilic Bacterium with an Ancient Acetyl-CoA Pathway Dominates a Subsurface Ecosystem.</title>
        <authorList>
            <person name="Takami H."/>
            <person name="Noguchi H."/>
            <person name="Takaki Y."/>
            <person name="Uchiyama I."/>
            <person name="Toyoda A."/>
            <person name="Nishi S."/>
            <person name="Chee G.-J."/>
            <person name="Arai W."/>
            <person name="Nunoura T."/>
            <person name="Itoh T."/>
            <person name="Hattori M."/>
            <person name="Takai K."/>
        </authorList>
    </citation>
    <scope>NUCLEOTIDE SEQUENCE</scope>
</reference>
<sequence length="278" mass="32660">MITIRPLQTLDELHACEQLQKEIWGFEDISVVPHHLLLTTIKNGGILLGAFEGERLIGFVYGFPGIEDNKLKHCSLMCAVRSERRFQGVGYELKLKQREAVLAQGIELITWTFDPLVSPNAHFNLHKLGVISNKYERNLYGDMRDRLNAGLETDRLTVEWWITSPRVQRRLQHEQRTSVSSLPVINQTEERNGFLVNLEYSLQCTEPKVLLEIPYHWQRMREQNMPLVKEWRHQTREIFEHYFAQGYYASDFLVTEDEGRTRAFYLLEKTTKEALLQR</sequence>
<dbReference type="PANTHER" id="PTHR41700">
    <property type="entry name" value="GCN5-RELATED N-ACETYLTRANSFERASE"/>
    <property type="match status" value="1"/>
</dbReference>
<dbReference type="SUPFAM" id="SSF55729">
    <property type="entry name" value="Acyl-CoA N-acyltransferases (Nat)"/>
    <property type="match status" value="1"/>
</dbReference>
<feature type="domain" description="N-acetyltransferase" evidence="1">
    <location>
        <begin position="2"/>
        <end position="148"/>
    </location>
</feature>
<accession>H5SF68</accession>
<dbReference type="PANTHER" id="PTHR41700:SF1">
    <property type="entry name" value="N-ACETYLTRANSFERASE DOMAIN-CONTAINING PROTEIN"/>
    <property type="match status" value="1"/>
</dbReference>
<dbReference type="InterPro" id="IPR038764">
    <property type="entry name" value="GNAT_N_AcTrfase_prd"/>
</dbReference>